<reference evidence="3 4" key="1">
    <citation type="journal article" date="2014" name="Int. J. Syst. Evol. Microbiol.">
        <title>Complete genome sequence of Corynebacterium casei LMG S-19264T (=DSM 44701T), isolated from a smear-ripened cheese.</title>
        <authorList>
            <consortium name="US DOE Joint Genome Institute (JGI-PGF)"/>
            <person name="Walter F."/>
            <person name="Albersmeier A."/>
            <person name="Kalinowski J."/>
            <person name="Ruckert C."/>
        </authorList>
    </citation>
    <scope>NUCLEOTIDE SEQUENCE [LARGE SCALE GENOMIC DNA]</scope>
    <source>
        <strain evidence="3 4">KCTC 19473</strain>
    </source>
</reference>
<gene>
    <name evidence="3" type="ORF">GCM10007147_43230</name>
</gene>
<dbReference type="Pfam" id="PF21531">
    <property type="entry name" value="Rv2175c_wHTH"/>
    <property type="match status" value="1"/>
</dbReference>
<dbReference type="InterPro" id="IPR048576">
    <property type="entry name" value="Rv2175c_wHTH"/>
</dbReference>
<name>A0A918XKL6_9ACTN</name>
<dbReference type="EMBL" id="BMXL01000038">
    <property type="protein sequence ID" value="GHD36140.1"/>
    <property type="molecule type" value="Genomic_DNA"/>
</dbReference>
<protein>
    <submittedName>
        <fullName evidence="3">Transcriptional regulator</fullName>
    </submittedName>
</protein>
<dbReference type="AlphaFoldDB" id="A0A918XKL6"/>
<dbReference type="InterPro" id="IPR041098">
    <property type="entry name" value="Rv2175c_C"/>
</dbReference>
<accession>A0A918XKL6</accession>
<feature type="domain" description="DNA-binding protein Rv2175c wHTH" evidence="2">
    <location>
        <begin position="20"/>
        <end position="63"/>
    </location>
</feature>
<comment type="caution">
    <text evidence="3">The sequence shown here is derived from an EMBL/GenBank/DDBJ whole genome shotgun (WGS) entry which is preliminary data.</text>
</comment>
<sequence length="125" mass="13906">MRMWQIGAVTHNDIDTLIGDWLTLKEAAEPLGVSPNRIKQLIRENRMMGVKRGGELVIPAAFLDGDDLVKGLPGTLMLLSDAGFSHEEALRWLFTPDESLPGTPIQAMHENRGTEVRRRAQSLAF</sequence>
<evidence type="ECO:0000259" key="2">
    <source>
        <dbReference type="Pfam" id="PF21531"/>
    </source>
</evidence>
<dbReference type="GO" id="GO:0003677">
    <property type="term" value="F:DNA binding"/>
    <property type="evidence" value="ECO:0007669"/>
    <property type="project" value="InterPro"/>
</dbReference>
<evidence type="ECO:0000313" key="4">
    <source>
        <dbReference type="Proteomes" id="UP000654947"/>
    </source>
</evidence>
<dbReference type="Pfam" id="PF18367">
    <property type="entry name" value="Rv2175c_C"/>
    <property type="match status" value="1"/>
</dbReference>
<proteinExistence type="predicted"/>
<evidence type="ECO:0000313" key="3">
    <source>
        <dbReference type="EMBL" id="GHD36140.1"/>
    </source>
</evidence>
<organism evidence="3 4">
    <name type="scientific">Nocardiopsis kunsanensis</name>
    <dbReference type="NCBI Taxonomy" id="141693"/>
    <lineage>
        <taxon>Bacteria</taxon>
        <taxon>Bacillati</taxon>
        <taxon>Actinomycetota</taxon>
        <taxon>Actinomycetes</taxon>
        <taxon>Streptosporangiales</taxon>
        <taxon>Nocardiopsidaceae</taxon>
        <taxon>Nocardiopsis</taxon>
    </lineage>
</organism>
<feature type="domain" description="Rv2175c C-terminal" evidence="1">
    <location>
        <begin position="69"/>
        <end position="124"/>
    </location>
</feature>
<keyword evidence="4" id="KW-1185">Reference proteome</keyword>
<dbReference type="Proteomes" id="UP000654947">
    <property type="component" value="Unassembled WGS sequence"/>
</dbReference>
<evidence type="ECO:0000259" key="1">
    <source>
        <dbReference type="Pfam" id="PF18367"/>
    </source>
</evidence>